<sequence length="48" mass="5462">MISLGSYILINGVRSLLRDIAMNLNEHGDTCLTVVISTIQKQVRWPEY</sequence>
<accession>A0A101M0I6</accession>
<organism evidence="1">
    <name type="scientific">Picea glauca</name>
    <name type="common">White spruce</name>
    <name type="synonym">Pinus glauca</name>
    <dbReference type="NCBI Taxonomy" id="3330"/>
    <lineage>
        <taxon>Eukaryota</taxon>
        <taxon>Viridiplantae</taxon>
        <taxon>Streptophyta</taxon>
        <taxon>Embryophyta</taxon>
        <taxon>Tracheophyta</taxon>
        <taxon>Spermatophyta</taxon>
        <taxon>Pinopsida</taxon>
        <taxon>Pinidae</taxon>
        <taxon>Conifers I</taxon>
        <taxon>Pinales</taxon>
        <taxon>Pinaceae</taxon>
        <taxon>Picea</taxon>
    </lineage>
</organism>
<reference evidence="1" key="1">
    <citation type="journal article" date="2015" name="Genome Biol. Evol.">
        <title>Organellar Genomes of White Spruce (Picea glauca): Assembly and Annotation.</title>
        <authorList>
            <person name="Jackman S.D."/>
            <person name="Warren R.L."/>
            <person name="Gibb E.A."/>
            <person name="Vandervalk B.P."/>
            <person name="Mohamadi H."/>
            <person name="Chu J."/>
            <person name="Raymond A."/>
            <person name="Pleasance S."/>
            <person name="Coope R."/>
            <person name="Wildung M.R."/>
            <person name="Ritland C.E."/>
            <person name="Bousquet J."/>
            <person name="Jones S.J."/>
            <person name="Bohlmann J."/>
            <person name="Birol I."/>
        </authorList>
    </citation>
    <scope>NUCLEOTIDE SEQUENCE [LARGE SCALE GENOMIC DNA]</scope>
    <source>
        <tissue evidence="1">Flushing bud</tissue>
    </source>
</reference>
<geneLocation type="mitochondrion" evidence="1"/>
<keyword evidence="1" id="KW-0496">Mitochondrion</keyword>
<dbReference type="EMBL" id="LKAM01000004">
    <property type="protein sequence ID" value="KUM48776.1"/>
    <property type="molecule type" value="Genomic_DNA"/>
</dbReference>
<comment type="caution">
    <text evidence="1">The sequence shown here is derived from an EMBL/GenBank/DDBJ whole genome shotgun (WGS) entry which is preliminary data.</text>
</comment>
<protein>
    <submittedName>
        <fullName evidence="1">Uncharacterized protein</fullName>
    </submittedName>
</protein>
<gene>
    <name evidence="1" type="ORF">ABT39_MTgene4112</name>
</gene>
<name>A0A101M0I6_PICGL</name>
<proteinExistence type="predicted"/>
<evidence type="ECO:0000313" key="1">
    <source>
        <dbReference type="EMBL" id="KUM48776.1"/>
    </source>
</evidence>
<dbReference type="AlphaFoldDB" id="A0A101M0I6"/>